<reference evidence="4 5" key="1">
    <citation type="submission" date="2017-03" db="EMBL/GenBank/DDBJ databases">
        <authorList>
            <person name="Afonso C.L."/>
            <person name="Miller P.J."/>
            <person name="Scott M.A."/>
            <person name="Spackman E."/>
            <person name="Goraichik I."/>
            <person name="Dimitrov K.M."/>
            <person name="Suarez D.L."/>
            <person name="Swayne D.E."/>
        </authorList>
    </citation>
    <scope>NUCLEOTIDE SEQUENCE [LARGE SCALE GENOMIC DNA]</scope>
    <source>
        <strain evidence="4">SB41UT1</strain>
    </source>
</reference>
<feature type="domain" description="Thioesterase" evidence="3">
    <location>
        <begin position="60"/>
        <end position="135"/>
    </location>
</feature>
<evidence type="ECO:0000259" key="3">
    <source>
        <dbReference type="Pfam" id="PF03061"/>
    </source>
</evidence>
<dbReference type="EMBL" id="FWPT01000005">
    <property type="protein sequence ID" value="SMA47408.1"/>
    <property type="molecule type" value="Genomic_DNA"/>
</dbReference>
<dbReference type="SUPFAM" id="SSF54637">
    <property type="entry name" value="Thioesterase/thiol ester dehydrase-isomerase"/>
    <property type="match status" value="1"/>
</dbReference>
<organism evidence="4 5">
    <name type="scientific">Parendozoicomonas haliclonae</name>
    <dbReference type="NCBI Taxonomy" id="1960125"/>
    <lineage>
        <taxon>Bacteria</taxon>
        <taxon>Pseudomonadati</taxon>
        <taxon>Pseudomonadota</taxon>
        <taxon>Gammaproteobacteria</taxon>
        <taxon>Oceanospirillales</taxon>
        <taxon>Endozoicomonadaceae</taxon>
        <taxon>Parendozoicomonas</taxon>
    </lineage>
</organism>
<evidence type="ECO:0000313" key="4">
    <source>
        <dbReference type="EMBL" id="SMA47408.1"/>
    </source>
</evidence>
<gene>
    <name evidence="4" type="ORF">EHSB41UT_02407</name>
</gene>
<dbReference type="GO" id="GO:0061522">
    <property type="term" value="F:1,4-dihydroxy-2-naphthoyl-CoA thioesterase activity"/>
    <property type="evidence" value="ECO:0007669"/>
    <property type="project" value="TreeGrafter"/>
</dbReference>
<sequence>MYVLGEVMSIWKYEISLEALNNSLKDTLCEHLGMVVTEIHDDGLTGTMPVDSRTVQPMRLLHGGASVAFAESLGSMAANIAAGKGNYCVGLEINANHVRSARSGLVTGRAKAIHIGRSTQVWDIQIHDEQDKLLCVSRLTMAVKSIGK</sequence>
<name>A0A1X7AMK4_9GAMM</name>
<proteinExistence type="inferred from homology"/>
<keyword evidence="5" id="KW-1185">Reference proteome</keyword>
<protein>
    <submittedName>
        <fullName evidence="4">Putative esterase</fullName>
        <ecNumber evidence="4">3.1.2.-</ecNumber>
    </submittedName>
</protein>
<dbReference type="InterPro" id="IPR029069">
    <property type="entry name" value="HotDog_dom_sf"/>
</dbReference>
<dbReference type="InterPro" id="IPR003736">
    <property type="entry name" value="PAAI_dom"/>
</dbReference>
<dbReference type="EC" id="3.1.2.-" evidence="4"/>
<keyword evidence="2 4" id="KW-0378">Hydrolase</keyword>
<comment type="similarity">
    <text evidence="1">Belongs to the thioesterase PaaI family.</text>
</comment>
<dbReference type="InterPro" id="IPR006683">
    <property type="entry name" value="Thioestr_dom"/>
</dbReference>
<dbReference type="NCBIfam" id="TIGR00369">
    <property type="entry name" value="unchar_dom_1"/>
    <property type="match status" value="1"/>
</dbReference>
<dbReference type="Gene3D" id="3.10.129.10">
    <property type="entry name" value="Hotdog Thioesterase"/>
    <property type="match status" value="1"/>
</dbReference>
<evidence type="ECO:0000256" key="2">
    <source>
        <dbReference type="ARBA" id="ARBA00022801"/>
    </source>
</evidence>
<dbReference type="GO" id="GO:0005829">
    <property type="term" value="C:cytosol"/>
    <property type="evidence" value="ECO:0007669"/>
    <property type="project" value="TreeGrafter"/>
</dbReference>
<evidence type="ECO:0000256" key="1">
    <source>
        <dbReference type="ARBA" id="ARBA00008324"/>
    </source>
</evidence>
<dbReference type="PANTHER" id="PTHR43240">
    <property type="entry name" value="1,4-DIHYDROXY-2-NAPHTHOYL-COA THIOESTERASE 1"/>
    <property type="match status" value="1"/>
</dbReference>
<evidence type="ECO:0000313" key="5">
    <source>
        <dbReference type="Proteomes" id="UP000196573"/>
    </source>
</evidence>
<dbReference type="CDD" id="cd03443">
    <property type="entry name" value="PaaI_thioesterase"/>
    <property type="match status" value="1"/>
</dbReference>
<dbReference type="Proteomes" id="UP000196573">
    <property type="component" value="Unassembled WGS sequence"/>
</dbReference>
<dbReference type="Pfam" id="PF03061">
    <property type="entry name" value="4HBT"/>
    <property type="match status" value="1"/>
</dbReference>
<accession>A0A1X7AMK4</accession>
<dbReference type="AlphaFoldDB" id="A0A1X7AMK4"/>
<dbReference type="PANTHER" id="PTHR43240:SF5">
    <property type="entry name" value="1,4-DIHYDROXY-2-NAPHTHOYL-COA THIOESTERASE 1"/>
    <property type="match status" value="1"/>
</dbReference>